<reference evidence="2" key="1">
    <citation type="submission" date="2021-05" db="EMBL/GenBank/DDBJ databases">
        <authorList>
            <person name="Alioto T."/>
            <person name="Alioto T."/>
            <person name="Gomez Garrido J."/>
        </authorList>
    </citation>
    <scope>NUCLEOTIDE SEQUENCE</scope>
</reference>
<accession>A0A8D8CK31</accession>
<proteinExistence type="predicted"/>
<dbReference type="AlphaFoldDB" id="A0A8D8CK31"/>
<name>A0A8D8CK31_CULPI</name>
<organism evidence="2">
    <name type="scientific">Culex pipiens</name>
    <name type="common">House mosquito</name>
    <dbReference type="NCBI Taxonomy" id="7175"/>
    <lineage>
        <taxon>Eukaryota</taxon>
        <taxon>Metazoa</taxon>
        <taxon>Ecdysozoa</taxon>
        <taxon>Arthropoda</taxon>
        <taxon>Hexapoda</taxon>
        <taxon>Insecta</taxon>
        <taxon>Pterygota</taxon>
        <taxon>Neoptera</taxon>
        <taxon>Endopterygota</taxon>
        <taxon>Diptera</taxon>
        <taxon>Nematocera</taxon>
        <taxon>Culicoidea</taxon>
        <taxon>Culicidae</taxon>
        <taxon>Culicinae</taxon>
        <taxon>Culicini</taxon>
        <taxon>Culex</taxon>
        <taxon>Culex</taxon>
    </lineage>
</organism>
<sequence>MQAPNAFSDASQNPCSSRRLEPGRMTWRGMRSRSKPVNLCLNSIQSRTTASGTGASQSICILQSACNLIFAFVIVGHTNPSGSNMLLTCDAITRFVRTGDSFQCGGLKSKKSVLGSHRRPRVVTDASWSRSRIALFSWSSGGIAASTAWLFEDHCRRGRPAEASISTSCLQDAVRALSSSEPLRRLST</sequence>
<evidence type="ECO:0000256" key="1">
    <source>
        <dbReference type="SAM" id="MobiDB-lite"/>
    </source>
</evidence>
<protein>
    <submittedName>
        <fullName evidence="2">(northern house mosquito) hypothetical protein</fullName>
    </submittedName>
</protein>
<dbReference type="EMBL" id="HBUE01121756">
    <property type="protein sequence ID" value="CAG6492700.1"/>
    <property type="molecule type" value="Transcribed_RNA"/>
</dbReference>
<evidence type="ECO:0000313" key="2">
    <source>
        <dbReference type="EMBL" id="CAG6492700.1"/>
    </source>
</evidence>
<feature type="region of interest" description="Disordered" evidence="1">
    <location>
        <begin position="1"/>
        <end position="28"/>
    </location>
</feature>